<dbReference type="InterPro" id="IPR011991">
    <property type="entry name" value="ArsR-like_HTH"/>
</dbReference>
<dbReference type="RefSeq" id="WP_011972816.1">
    <property type="nucleotide sequence ID" value="NC_009635.1"/>
</dbReference>
<dbReference type="Proteomes" id="UP000001106">
    <property type="component" value="Chromosome"/>
</dbReference>
<dbReference type="InterPro" id="IPR036388">
    <property type="entry name" value="WH-like_DNA-bd_sf"/>
</dbReference>
<dbReference type="STRING" id="419665.Maeo_0092"/>
<dbReference type="GeneID" id="5327405"/>
<evidence type="ECO:0000313" key="1">
    <source>
        <dbReference type="EMBL" id="ABR55684.1"/>
    </source>
</evidence>
<dbReference type="HOGENOM" id="CLU_085608_0_0_2"/>
<reference evidence="1" key="1">
    <citation type="submission" date="2007-06" db="EMBL/GenBank/DDBJ databases">
        <title>Complete sequence of Methanococcus aeolicus Nankai-3.</title>
        <authorList>
            <consortium name="US DOE Joint Genome Institute"/>
            <person name="Copeland A."/>
            <person name="Lucas S."/>
            <person name="Lapidus A."/>
            <person name="Barry K."/>
            <person name="Glavina del Rio T."/>
            <person name="Dalin E."/>
            <person name="Tice H."/>
            <person name="Pitluck S."/>
            <person name="Chain P."/>
            <person name="Malfatti S."/>
            <person name="Shin M."/>
            <person name="Vergez L."/>
            <person name="Schmutz J."/>
            <person name="Larimer F."/>
            <person name="Land M."/>
            <person name="Hauser L."/>
            <person name="Kyrpides N."/>
            <person name="Lykidis A."/>
            <person name="Sieprawska-Lupa M."/>
            <person name="Whitman W.B."/>
            <person name="Richardson P."/>
        </authorList>
    </citation>
    <scope>NUCLEOTIDE SEQUENCE [LARGE SCALE GENOMIC DNA]</scope>
    <source>
        <strain evidence="1">Nankai-3</strain>
    </source>
</reference>
<keyword evidence="2" id="KW-1185">Reference proteome</keyword>
<dbReference type="AlphaFoldDB" id="A6UT62"/>
<dbReference type="EMBL" id="CP000743">
    <property type="protein sequence ID" value="ABR55684.1"/>
    <property type="molecule type" value="Genomic_DNA"/>
</dbReference>
<dbReference type="Gene3D" id="1.10.10.10">
    <property type="entry name" value="Winged helix-like DNA-binding domain superfamily/Winged helix DNA-binding domain"/>
    <property type="match status" value="1"/>
</dbReference>
<dbReference type="CDD" id="cd00090">
    <property type="entry name" value="HTH_ARSR"/>
    <property type="match status" value="1"/>
</dbReference>
<dbReference type="KEGG" id="mae:Maeo_0092"/>
<dbReference type="eggNOG" id="arCOG00734">
    <property type="taxonomic scope" value="Archaea"/>
</dbReference>
<protein>
    <submittedName>
        <fullName evidence="1">Regulatory protein ArsR</fullName>
    </submittedName>
</protein>
<dbReference type="InterPro" id="IPR016723">
    <property type="entry name" value="Tscrpt_reg_ArsR_prd"/>
</dbReference>
<accession>A6UT62</accession>
<name>A6UT62_META3</name>
<organism evidence="1 2">
    <name type="scientific">Methanococcus aeolicus (strain ATCC BAA-1280 / DSM 17508 / OCM 812 / Nankai-3)</name>
    <dbReference type="NCBI Taxonomy" id="419665"/>
    <lineage>
        <taxon>Archaea</taxon>
        <taxon>Methanobacteriati</taxon>
        <taxon>Methanobacteriota</taxon>
        <taxon>Methanomada group</taxon>
        <taxon>Methanococci</taxon>
        <taxon>Methanococcales</taxon>
        <taxon>Methanococcaceae</taxon>
        <taxon>Methanococcus</taxon>
    </lineage>
</organism>
<proteinExistence type="predicted"/>
<dbReference type="InterPro" id="IPR036390">
    <property type="entry name" value="WH_DNA-bd_sf"/>
</dbReference>
<dbReference type="OrthoDB" id="114909at2157"/>
<sequence>MKEDITTNLELKELKEEIFKLRNELRSFIEKSNQKHVDLIFSELKEKYSEIFYNKELDNAKSSLKNNMVENCPMKDQCYSVFLDFLKNIAKYIKEGEISESIVNSYRDKLKELHKNSPKIECDTCFLEAGRLFEKQIELMKALGIYKKEENLEYSLSEISEEDLIKNLLEPIANKHRFMILKALSSQTRTFSDLSKITNLRGGNLLFHIKKLQESNMIIQRSERGDYMITKKGYDTVNTISKLYMSLDK</sequence>
<evidence type="ECO:0000313" key="2">
    <source>
        <dbReference type="Proteomes" id="UP000001106"/>
    </source>
</evidence>
<gene>
    <name evidence="1" type="ordered locus">Maeo_0092</name>
</gene>
<dbReference type="SUPFAM" id="SSF46785">
    <property type="entry name" value="Winged helix' DNA-binding domain"/>
    <property type="match status" value="1"/>
</dbReference>
<dbReference type="PIRSF" id="PIRSF018357">
    <property type="entry name" value="Trans_reg_ArsR_prd"/>
    <property type="match status" value="1"/>
</dbReference>
<dbReference type="Pfam" id="PF12840">
    <property type="entry name" value="HTH_20"/>
    <property type="match status" value="1"/>
</dbReference>